<evidence type="ECO:0000313" key="1">
    <source>
        <dbReference type="EMBL" id="NHB93164.1"/>
    </source>
</evidence>
<name>A0A7X5QEW6_9GAMM</name>
<evidence type="ECO:0000313" key="2">
    <source>
        <dbReference type="Proteomes" id="UP000591844"/>
    </source>
</evidence>
<reference evidence="1 2" key="1">
    <citation type="submission" date="2018-02" db="EMBL/GenBank/DDBJ databases">
        <authorList>
            <person name="Machado R.A."/>
        </authorList>
    </citation>
    <scope>NUCLEOTIDE SEQUENCE [LARGE SCALE GENOMIC DNA]</scope>
    <source>
        <strain evidence="1 2">DSM 19724</strain>
    </source>
</reference>
<keyword evidence="2" id="KW-1185">Reference proteome</keyword>
<gene>
    <name evidence="1" type="ORF">C5469_13850</name>
</gene>
<organism evidence="1 2">
    <name type="scientific">Photorhabdus cinerea</name>
    <dbReference type="NCBI Taxonomy" id="471575"/>
    <lineage>
        <taxon>Bacteria</taxon>
        <taxon>Pseudomonadati</taxon>
        <taxon>Pseudomonadota</taxon>
        <taxon>Gammaproteobacteria</taxon>
        <taxon>Enterobacterales</taxon>
        <taxon>Morganellaceae</taxon>
        <taxon>Photorhabdus</taxon>
    </lineage>
</organism>
<dbReference type="EMBL" id="PUJW01000013">
    <property type="protein sequence ID" value="NHB93164.1"/>
    <property type="molecule type" value="Genomic_DNA"/>
</dbReference>
<sequence length="66" mass="7318">MKSTEKPNLIVVPFASAGDYNEIATKSTESSLAKGVATYLSGFPPLTMTVCWWNSSIWQGYERDIE</sequence>
<comment type="caution">
    <text evidence="1">The sequence shown here is derived from an EMBL/GenBank/DDBJ whole genome shotgun (WGS) entry which is preliminary data.</text>
</comment>
<dbReference type="RefSeq" id="WP_166307642.1">
    <property type="nucleotide sequence ID" value="NZ_CAWPIB010000013.1"/>
</dbReference>
<accession>A0A7X5QEW6</accession>
<protein>
    <submittedName>
        <fullName evidence="1">Uncharacterized protein</fullName>
    </submittedName>
</protein>
<dbReference type="AlphaFoldDB" id="A0A7X5QEW6"/>
<dbReference type="Proteomes" id="UP000591844">
    <property type="component" value="Unassembled WGS sequence"/>
</dbReference>
<proteinExistence type="predicted"/>